<feature type="region of interest" description="Disordered" evidence="8">
    <location>
        <begin position="1"/>
        <end position="36"/>
    </location>
</feature>
<reference evidence="10" key="1">
    <citation type="journal article" date="2014" name="BMC Genomics">
        <title>Characterizing the developmental transcriptome of the oriental fruit fly, Bactrocera dorsalis (Diptera: Tephritidae) through comparative genomic analysis with Drosophila melanogaster utilizing modENCODE datasets.</title>
        <authorList>
            <person name="Geib S.M."/>
            <person name="Calla B."/>
            <person name="Hall B."/>
            <person name="Hou S."/>
            <person name="Manoukis N.C."/>
        </authorList>
    </citation>
    <scope>NUCLEOTIDE SEQUENCE</scope>
    <source>
        <strain evidence="10">Punador</strain>
    </source>
</reference>
<comment type="similarity">
    <text evidence="4">Belongs to the CDIP1/LITAF family.</text>
</comment>
<keyword evidence="5" id="KW-0479">Metal-binding</keyword>
<organism evidence="10">
    <name type="scientific">Bactrocera dorsalis</name>
    <name type="common">Oriental fruit fly</name>
    <name type="synonym">Dacus dorsalis</name>
    <dbReference type="NCBI Taxonomy" id="27457"/>
    <lineage>
        <taxon>Eukaryota</taxon>
        <taxon>Metazoa</taxon>
        <taxon>Ecdysozoa</taxon>
        <taxon>Arthropoda</taxon>
        <taxon>Hexapoda</taxon>
        <taxon>Insecta</taxon>
        <taxon>Pterygota</taxon>
        <taxon>Neoptera</taxon>
        <taxon>Endopterygota</taxon>
        <taxon>Diptera</taxon>
        <taxon>Brachycera</taxon>
        <taxon>Muscomorpha</taxon>
        <taxon>Tephritoidea</taxon>
        <taxon>Tephritidae</taxon>
        <taxon>Bactrocera</taxon>
        <taxon>Bactrocera</taxon>
    </lineage>
</organism>
<dbReference type="InterPro" id="IPR006629">
    <property type="entry name" value="LITAF"/>
</dbReference>
<dbReference type="GO" id="GO:0005765">
    <property type="term" value="C:lysosomal membrane"/>
    <property type="evidence" value="ECO:0007669"/>
    <property type="project" value="UniProtKB-SubCell"/>
</dbReference>
<evidence type="ECO:0000256" key="6">
    <source>
        <dbReference type="ARBA" id="ARBA00022833"/>
    </source>
</evidence>
<dbReference type="InterPro" id="IPR037519">
    <property type="entry name" value="LITAF_fam"/>
</dbReference>
<protein>
    <submittedName>
        <fullName evidence="10">Lipopolysaccharide-induced tumor necrosis factor-alpha factor-like protein</fullName>
    </submittedName>
</protein>
<name>A0A034WDJ6_BACDO</name>
<evidence type="ECO:0000256" key="2">
    <source>
        <dbReference type="ARBA" id="ARBA00004481"/>
    </source>
</evidence>
<dbReference type="EMBL" id="GAKP01006540">
    <property type="protein sequence ID" value="JAC52412.1"/>
    <property type="molecule type" value="Transcribed_RNA"/>
</dbReference>
<dbReference type="SMART" id="SM00714">
    <property type="entry name" value="LITAF"/>
    <property type="match status" value="1"/>
</dbReference>
<dbReference type="GO" id="GO:0008270">
    <property type="term" value="F:zinc ion binding"/>
    <property type="evidence" value="ECO:0007669"/>
    <property type="project" value="TreeGrafter"/>
</dbReference>
<evidence type="ECO:0000256" key="8">
    <source>
        <dbReference type="SAM" id="MobiDB-lite"/>
    </source>
</evidence>
<accession>A0A034WDJ6</accession>
<evidence type="ECO:0000256" key="7">
    <source>
        <dbReference type="ARBA" id="ARBA00023136"/>
    </source>
</evidence>
<feature type="compositionally biased region" description="Pro residues" evidence="8">
    <location>
        <begin position="1"/>
        <end position="11"/>
    </location>
</feature>
<keyword evidence="6" id="KW-0862">Zinc</keyword>
<comment type="subcellular location">
    <subcellularLocation>
        <location evidence="2">Endosome membrane</location>
        <topology evidence="2">Peripheral membrane protein</topology>
    </subcellularLocation>
    <subcellularLocation>
        <location evidence="1">Late endosome membrane</location>
    </subcellularLocation>
    <subcellularLocation>
        <location evidence="3">Lysosome membrane</location>
        <topology evidence="3">Peripheral membrane protein</topology>
        <orientation evidence="3">Cytoplasmic side</orientation>
    </subcellularLocation>
</comment>
<evidence type="ECO:0000256" key="5">
    <source>
        <dbReference type="ARBA" id="ARBA00022723"/>
    </source>
</evidence>
<evidence type="ECO:0000259" key="9">
    <source>
        <dbReference type="PROSITE" id="PS51837"/>
    </source>
</evidence>
<evidence type="ECO:0000256" key="4">
    <source>
        <dbReference type="ARBA" id="ARBA00005975"/>
    </source>
</evidence>
<dbReference type="PANTHER" id="PTHR23292:SF14">
    <property type="entry name" value="FI16615P1-RELATED"/>
    <property type="match status" value="1"/>
</dbReference>
<dbReference type="GO" id="GO:0031902">
    <property type="term" value="C:late endosome membrane"/>
    <property type="evidence" value="ECO:0007669"/>
    <property type="project" value="UniProtKB-SubCell"/>
</dbReference>
<evidence type="ECO:0000256" key="3">
    <source>
        <dbReference type="ARBA" id="ARBA00004630"/>
    </source>
</evidence>
<feature type="compositionally biased region" description="Pro residues" evidence="8">
    <location>
        <begin position="22"/>
        <end position="33"/>
    </location>
</feature>
<feature type="compositionally biased region" description="Low complexity" evidence="8">
    <location>
        <begin position="12"/>
        <end position="21"/>
    </location>
</feature>
<sequence>MSNHGQPPPYSQPGYTPAQYYQPPPPQMAPPPQSSTVIIQTTRPPMVPVSNSPTRIVCPSCHAQVLTTVKHQATTRTHCWALILCLVFCWPCVCVPYCMDSCQNANHYCPNCNAFIGTYTN</sequence>
<keyword evidence="7" id="KW-0472">Membrane</keyword>
<dbReference type="Pfam" id="PF10601">
    <property type="entry name" value="zf-LITAF-like"/>
    <property type="match status" value="1"/>
</dbReference>
<gene>
    <name evidence="10" type="primary">LITAF</name>
</gene>
<dbReference type="PROSITE" id="PS51837">
    <property type="entry name" value="LITAF"/>
    <property type="match status" value="1"/>
</dbReference>
<dbReference type="AlphaFoldDB" id="A0A034WDJ6"/>
<dbReference type="PANTHER" id="PTHR23292">
    <property type="entry name" value="LIPOPOLYSACCHARIDE-INDUCED TUMOR NECROSIS FACTOR-ALPHA FACTOR"/>
    <property type="match status" value="1"/>
</dbReference>
<dbReference type="OrthoDB" id="5599753at2759"/>
<evidence type="ECO:0000313" key="10">
    <source>
        <dbReference type="EMBL" id="JAC52412.1"/>
    </source>
</evidence>
<feature type="domain" description="LITAF" evidence="9">
    <location>
        <begin position="34"/>
        <end position="121"/>
    </location>
</feature>
<proteinExistence type="inferred from homology"/>
<evidence type="ECO:0000256" key="1">
    <source>
        <dbReference type="ARBA" id="ARBA00004414"/>
    </source>
</evidence>